<keyword evidence="3" id="KW-1185">Reference proteome</keyword>
<reference evidence="2 3" key="1">
    <citation type="submission" date="2020-08" db="EMBL/GenBank/DDBJ databases">
        <title>Genomic Encyclopedia of Type Strains, Phase IV (KMG-IV): sequencing the most valuable type-strain genomes for metagenomic binning, comparative biology and taxonomic classification.</title>
        <authorList>
            <person name="Goeker M."/>
        </authorList>
    </citation>
    <scope>NUCLEOTIDE SEQUENCE [LARGE SCALE GENOMIC DNA]</scope>
    <source>
        <strain evidence="2 3">DSM 26287</strain>
    </source>
</reference>
<name>A0A7X0TTB9_9GAMM</name>
<dbReference type="GO" id="GO:0003700">
    <property type="term" value="F:DNA-binding transcription factor activity"/>
    <property type="evidence" value="ECO:0007669"/>
    <property type="project" value="InterPro"/>
</dbReference>
<feature type="domain" description="RNA polymerase sigma-70 region 2" evidence="1">
    <location>
        <begin position="8"/>
        <end position="76"/>
    </location>
</feature>
<dbReference type="Gene3D" id="1.10.1740.10">
    <property type="match status" value="1"/>
</dbReference>
<evidence type="ECO:0000259" key="1">
    <source>
        <dbReference type="Pfam" id="PF04542"/>
    </source>
</evidence>
<organism evidence="2 3">
    <name type="scientific">Thalassotalea piscium</name>
    <dbReference type="NCBI Taxonomy" id="1230533"/>
    <lineage>
        <taxon>Bacteria</taxon>
        <taxon>Pseudomonadati</taxon>
        <taxon>Pseudomonadota</taxon>
        <taxon>Gammaproteobacteria</taxon>
        <taxon>Alteromonadales</taxon>
        <taxon>Colwelliaceae</taxon>
        <taxon>Thalassotalea</taxon>
    </lineage>
</organism>
<dbReference type="InterPro" id="IPR007627">
    <property type="entry name" value="RNA_pol_sigma70_r2"/>
</dbReference>
<dbReference type="GO" id="GO:0006352">
    <property type="term" value="P:DNA-templated transcription initiation"/>
    <property type="evidence" value="ECO:0007669"/>
    <property type="project" value="InterPro"/>
</dbReference>
<dbReference type="SUPFAM" id="SSF88946">
    <property type="entry name" value="Sigma2 domain of RNA polymerase sigma factors"/>
    <property type="match status" value="1"/>
</dbReference>
<sequence length="162" mass="19026">MNTNESFTKHASKLKNCIRKDFGNYHVDIDDLIQEGSLGFIDAIEKVDRSKTKNIFNFCYQMAKWRCLDYIRKEKRHHMEVEIDSLDEININELHVFDETNKVCELIFIEKALNACSGHHRQLLLLEIFGIKNNNSSKLLSENSIRRIKREFKNSYLVLTGS</sequence>
<dbReference type="Proteomes" id="UP000537141">
    <property type="component" value="Unassembled WGS sequence"/>
</dbReference>
<proteinExistence type="predicted"/>
<dbReference type="AlphaFoldDB" id="A0A7X0TTB9"/>
<comment type="caution">
    <text evidence="2">The sequence shown here is derived from an EMBL/GenBank/DDBJ whole genome shotgun (WGS) entry which is preliminary data.</text>
</comment>
<evidence type="ECO:0000313" key="3">
    <source>
        <dbReference type="Proteomes" id="UP000537141"/>
    </source>
</evidence>
<evidence type="ECO:0000313" key="2">
    <source>
        <dbReference type="EMBL" id="MBB6543061.1"/>
    </source>
</evidence>
<dbReference type="NCBIfam" id="TIGR02937">
    <property type="entry name" value="sigma70-ECF"/>
    <property type="match status" value="1"/>
</dbReference>
<dbReference type="Pfam" id="PF04542">
    <property type="entry name" value="Sigma70_r2"/>
    <property type="match status" value="1"/>
</dbReference>
<dbReference type="RefSeq" id="WP_184423870.1">
    <property type="nucleotide sequence ID" value="NZ_BAABLB010000049.1"/>
</dbReference>
<dbReference type="EMBL" id="JACHHU010000010">
    <property type="protein sequence ID" value="MBB6543061.1"/>
    <property type="molecule type" value="Genomic_DNA"/>
</dbReference>
<dbReference type="InterPro" id="IPR014284">
    <property type="entry name" value="RNA_pol_sigma-70_dom"/>
</dbReference>
<accession>A0A7X0TTB9</accession>
<gene>
    <name evidence="2" type="ORF">HNQ55_001568</name>
</gene>
<dbReference type="InterPro" id="IPR013325">
    <property type="entry name" value="RNA_pol_sigma_r2"/>
</dbReference>
<protein>
    <submittedName>
        <fullName evidence="2">RNA polymerase sigma factor (Sigma-70 family)</fullName>
    </submittedName>
</protein>